<dbReference type="GO" id="GO:0006355">
    <property type="term" value="P:regulation of DNA-templated transcription"/>
    <property type="evidence" value="ECO:0007669"/>
    <property type="project" value="InterPro"/>
</dbReference>
<name>A0A9J6NZ58_9CLOT</name>
<dbReference type="EMBL" id="JAGSOJ010000001">
    <property type="protein sequence ID" value="MCM1989193.1"/>
    <property type="molecule type" value="Genomic_DNA"/>
</dbReference>
<dbReference type="RefSeq" id="WP_250858125.1">
    <property type="nucleotide sequence ID" value="NZ_JAGSOJ010000001.1"/>
</dbReference>
<dbReference type="AlphaFoldDB" id="A0A9J6NZ58"/>
<dbReference type="GO" id="GO:0000976">
    <property type="term" value="F:transcription cis-regulatory region binding"/>
    <property type="evidence" value="ECO:0007669"/>
    <property type="project" value="TreeGrafter"/>
</dbReference>
<feature type="modified residue" description="4-aspartylphosphate" evidence="8">
    <location>
        <position position="52"/>
    </location>
</feature>
<sequence>MKKILIVEDEKQLSQVMCLYLSKEGYECITAYNGTDGEKLLNEDTFDLVILDIMMPGKDGWSLLRKIKSQGDTPVIITTARVEEDDRVFGLELGADDYMTKPLSMRELVLRVKLRISSINSLKETEKNNLISLGTLKINEQTHVVTVNNETIPFTPKEYNLLVFLCRNINIVFSRDKLLNEVWGYDFYGDTRTVDTHIKKLREKVSLCKSNLKTIWKIGYKFEWSETNE</sequence>
<evidence type="ECO:0000256" key="5">
    <source>
        <dbReference type="ARBA" id="ARBA00023125"/>
    </source>
</evidence>
<dbReference type="Gene3D" id="3.40.50.2300">
    <property type="match status" value="1"/>
</dbReference>
<dbReference type="Proteomes" id="UP001056429">
    <property type="component" value="Unassembled WGS sequence"/>
</dbReference>
<evidence type="ECO:0000256" key="8">
    <source>
        <dbReference type="PROSITE-ProRule" id="PRU00169"/>
    </source>
</evidence>
<dbReference type="FunFam" id="3.40.50.2300:FF:000001">
    <property type="entry name" value="DNA-binding response regulator PhoB"/>
    <property type="match status" value="1"/>
</dbReference>
<dbReference type="InterPro" id="IPR039420">
    <property type="entry name" value="WalR-like"/>
</dbReference>
<dbReference type="PANTHER" id="PTHR48111">
    <property type="entry name" value="REGULATOR OF RPOS"/>
    <property type="match status" value="1"/>
</dbReference>
<evidence type="ECO:0000256" key="6">
    <source>
        <dbReference type="ARBA" id="ARBA00023163"/>
    </source>
</evidence>
<dbReference type="InterPro" id="IPR036388">
    <property type="entry name" value="WH-like_DNA-bd_sf"/>
</dbReference>
<comment type="caution">
    <text evidence="12">The sequence shown here is derived from an EMBL/GenBank/DDBJ whole genome shotgun (WGS) entry which is preliminary data.</text>
</comment>
<dbReference type="CDD" id="cd17574">
    <property type="entry name" value="REC_OmpR"/>
    <property type="match status" value="1"/>
</dbReference>
<dbReference type="PROSITE" id="PS51755">
    <property type="entry name" value="OMPR_PHOB"/>
    <property type="match status" value="1"/>
</dbReference>
<evidence type="ECO:0000256" key="7">
    <source>
        <dbReference type="ARBA" id="ARBA00024867"/>
    </source>
</evidence>
<feature type="domain" description="OmpR/PhoB-type" evidence="11">
    <location>
        <begin position="128"/>
        <end position="224"/>
    </location>
</feature>
<keyword evidence="3" id="KW-0902">Two-component regulatory system</keyword>
<dbReference type="PANTHER" id="PTHR48111:SF40">
    <property type="entry name" value="PHOSPHATE REGULON TRANSCRIPTIONAL REGULATORY PROTEIN PHOB"/>
    <property type="match status" value="1"/>
</dbReference>
<dbReference type="CDD" id="cd00383">
    <property type="entry name" value="trans_reg_C"/>
    <property type="match status" value="1"/>
</dbReference>
<comment type="function">
    <text evidence="7">May play the central regulatory role in sporulation. It may be an element of the effector pathway responsible for the activation of sporulation genes in response to nutritional stress. Spo0A may act in concert with spo0H (a sigma factor) to control the expression of some genes that are critical to the sporulation process.</text>
</comment>
<feature type="domain" description="Response regulatory" evidence="10">
    <location>
        <begin position="3"/>
        <end position="116"/>
    </location>
</feature>
<dbReference type="InterPro" id="IPR001789">
    <property type="entry name" value="Sig_transdc_resp-reg_receiver"/>
</dbReference>
<reference evidence="12" key="1">
    <citation type="journal article" date="2021" name="mSystems">
        <title>Bacteria and Archaea Synergistically Convert Glycine Betaine to Biogenic Methane in the Formosa Cold Seep of the South China Sea.</title>
        <authorList>
            <person name="Li L."/>
            <person name="Zhang W."/>
            <person name="Zhang S."/>
            <person name="Song L."/>
            <person name="Sun Q."/>
            <person name="Zhang H."/>
            <person name="Xiang H."/>
            <person name="Dong X."/>
        </authorList>
    </citation>
    <scope>NUCLEOTIDE SEQUENCE</scope>
    <source>
        <strain evidence="12">ZWT</strain>
    </source>
</reference>
<gene>
    <name evidence="12" type="ORF">KDK92_05525</name>
</gene>
<accession>A0A9J6NZ58</accession>
<protein>
    <recommendedName>
        <fullName evidence="1">Stage 0 sporulation protein A homolog</fullName>
    </recommendedName>
</protein>
<dbReference type="GO" id="GO:0000156">
    <property type="term" value="F:phosphorelay response regulator activity"/>
    <property type="evidence" value="ECO:0007669"/>
    <property type="project" value="TreeGrafter"/>
</dbReference>
<dbReference type="SUPFAM" id="SSF52172">
    <property type="entry name" value="CheY-like"/>
    <property type="match status" value="1"/>
</dbReference>
<dbReference type="Gene3D" id="6.10.250.690">
    <property type="match status" value="1"/>
</dbReference>
<evidence type="ECO:0000313" key="12">
    <source>
        <dbReference type="EMBL" id="MCM1989193.1"/>
    </source>
</evidence>
<dbReference type="Gene3D" id="1.10.10.10">
    <property type="entry name" value="Winged helix-like DNA-binding domain superfamily/Winged helix DNA-binding domain"/>
    <property type="match status" value="1"/>
</dbReference>
<evidence type="ECO:0000256" key="3">
    <source>
        <dbReference type="ARBA" id="ARBA00023012"/>
    </source>
</evidence>
<keyword evidence="5 9" id="KW-0238">DNA-binding</keyword>
<dbReference type="SMART" id="SM00862">
    <property type="entry name" value="Trans_reg_C"/>
    <property type="match status" value="1"/>
</dbReference>
<dbReference type="GO" id="GO:0005829">
    <property type="term" value="C:cytosol"/>
    <property type="evidence" value="ECO:0007669"/>
    <property type="project" value="TreeGrafter"/>
</dbReference>
<dbReference type="SMART" id="SM00448">
    <property type="entry name" value="REC"/>
    <property type="match status" value="1"/>
</dbReference>
<reference evidence="12" key="2">
    <citation type="submission" date="2021-04" db="EMBL/GenBank/DDBJ databases">
        <authorList>
            <person name="Dong X."/>
        </authorList>
    </citation>
    <scope>NUCLEOTIDE SEQUENCE</scope>
    <source>
        <strain evidence="12">ZWT</strain>
    </source>
</reference>
<dbReference type="GO" id="GO:0032993">
    <property type="term" value="C:protein-DNA complex"/>
    <property type="evidence" value="ECO:0007669"/>
    <property type="project" value="TreeGrafter"/>
</dbReference>
<feature type="DNA-binding region" description="OmpR/PhoB-type" evidence="9">
    <location>
        <begin position="128"/>
        <end position="224"/>
    </location>
</feature>
<evidence type="ECO:0000259" key="10">
    <source>
        <dbReference type="PROSITE" id="PS50110"/>
    </source>
</evidence>
<evidence type="ECO:0000256" key="1">
    <source>
        <dbReference type="ARBA" id="ARBA00018672"/>
    </source>
</evidence>
<keyword evidence="13" id="KW-1185">Reference proteome</keyword>
<dbReference type="FunFam" id="1.10.10.10:FF:000018">
    <property type="entry name" value="DNA-binding response regulator ResD"/>
    <property type="match status" value="1"/>
</dbReference>
<dbReference type="Pfam" id="PF00072">
    <property type="entry name" value="Response_reg"/>
    <property type="match status" value="1"/>
</dbReference>
<keyword evidence="6" id="KW-0804">Transcription</keyword>
<dbReference type="InterPro" id="IPR011006">
    <property type="entry name" value="CheY-like_superfamily"/>
</dbReference>
<evidence type="ECO:0000313" key="13">
    <source>
        <dbReference type="Proteomes" id="UP001056429"/>
    </source>
</evidence>
<evidence type="ECO:0000256" key="2">
    <source>
        <dbReference type="ARBA" id="ARBA00022553"/>
    </source>
</evidence>
<evidence type="ECO:0000259" key="11">
    <source>
        <dbReference type="PROSITE" id="PS51755"/>
    </source>
</evidence>
<dbReference type="InterPro" id="IPR001867">
    <property type="entry name" value="OmpR/PhoB-type_DNA-bd"/>
</dbReference>
<evidence type="ECO:0000256" key="4">
    <source>
        <dbReference type="ARBA" id="ARBA00023015"/>
    </source>
</evidence>
<proteinExistence type="predicted"/>
<evidence type="ECO:0000256" key="9">
    <source>
        <dbReference type="PROSITE-ProRule" id="PRU01091"/>
    </source>
</evidence>
<organism evidence="12 13">
    <name type="scientific">Oceanirhabdus seepicola</name>
    <dbReference type="NCBI Taxonomy" id="2828781"/>
    <lineage>
        <taxon>Bacteria</taxon>
        <taxon>Bacillati</taxon>
        <taxon>Bacillota</taxon>
        <taxon>Clostridia</taxon>
        <taxon>Eubacteriales</taxon>
        <taxon>Clostridiaceae</taxon>
        <taxon>Oceanirhabdus</taxon>
    </lineage>
</organism>
<keyword evidence="4" id="KW-0805">Transcription regulation</keyword>
<dbReference type="Pfam" id="PF00486">
    <property type="entry name" value="Trans_reg_C"/>
    <property type="match status" value="1"/>
</dbReference>
<keyword evidence="2 8" id="KW-0597">Phosphoprotein</keyword>
<dbReference type="PROSITE" id="PS50110">
    <property type="entry name" value="RESPONSE_REGULATORY"/>
    <property type="match status" value="1"/>
</dbReference>